<dbReference type="PANTHER" id="PTHR33970">
    <property type="entry name" value="VIOLAXANTHIN DE-EPOXIDASE, CHLOROPLASTIC-RELATED"/>
    <property type="match status" value="1"/>
</dbReference>
<proteinExistence type="predicted"/>
<dbReference type="EMBL" id="JADGMS010000007">
    <property type="protein sequence ID" value="KAF9678778.1"/>
    <property type="molecule type" value="Genomic_DNA"/>
</dbReference>
<evidence type="ECO:0000256" key="1">
    <source>
        <dbReference type="SAM" id="MobiDB-lite"/>
    </source>
</evidence>
<organism evidence="2 3">
    <name type="scientific">Salix dunnii</name>
    <dbReference type="NCBI Taxonomy" id="1413687"/>
    <lineage>
        <taxon>Eukaryota</taxon>
        <taxon>Viridiplantae</taxon>
        <taxon>Streptophyta</taxon>
        <taxon>Embryophyta</taxon>
        <taxon>Tracheophyta</taxon>
        <taxon>Spermatophyta</taxon>
        <taxon>Magnoliopsida</taxon>
        <taxon>eudicotyledons</taxon>
        <taxon>Gunneridae</taxon>
        <taxon>Pentapetalae</taxon>
        <taxon>rosids</taxon>
        <taxon>fabids</taxon>
        <taxon>Malpighiales</taxon>
        <taxon>Salicaceae</taxon>
        <taxon>Saliceae</taxon>
        <taxon>Salix</taxon>
    </lineage>
</organism>
<sequence>MLESASMLEQMKPSQSVSRGGFESRNCRGSFCGLVGESGLKLAVPVILQEKGKGLSLVRTSFPGQSLEGKVVWRRRKYRVKGSKFCDHFTLTSWRTLLSRMNYGQSWGLFHYKRDTPIIQERWGLACRKREQEIGFCLEKCGIKEWELFTVDNCSCQDPPLGPPKGSSLRSVIDVENLKTRNRPPHSYIRKFRSQPLT</sequence>
<reference evidence="2 3" key="1">
    <citation type="submission" date="2020-10" db="EMBL/GenBank/DDBJ databases">
        <title>Plant Genome Project.</title>
        <authorList>
            <person name="Zhang R.-G."/>
        </authorList>
    </citation>
    <scope>NUCLEOTIDE SEQUENCE [LARGE SCALE GENOMIC DNA]</scope>
    <source>
        <strain evidence="2">FAFU-HL-1</strain>
        <tissue evidence="2">Leaf</tissue>
    </source>
</reference>
<dbReference type="GO" id="GO:0010028">
    <property type="term" value="P:xanthophyll cycle"/>
    <property type="evidence" value="ECO:0007669"/>
    <property type="project" value="InterPro"/>
</dbReference>
<comment type="caution">
    <text evidence="2">The sequence shown here is derived from an EMBL/GenBank/DDBJ whole genome shotgun (WGS) entry which is preliminary data.</text>
</comment>
<dbReference type="InterPro" id="IPR044682">
    <property type="entry name" value="VDE"/>
</dbReference>
<gene>
    <name evidence="2" type="ORF">SADUNF_Sadunf07G0071100</name>
</gene>
<protein>
    <submittedName>
        <fullName evidence="2">Uncharacterized protein</fullName>
    </submittedName>
</protein>
<feature type="region of interest" description="Disordered" evidence="1">
    <location>
        <begin position="1"/>
        <end position="21"/>
    </location>
</feature>
<evidence type="ECO:0000313" key="3">
    <source>
        <dbReference type="Proteomes" id="UP000657918"/>
    </source>
</evidence>
<name>A0A835JZR7_9ROSI</name>
<keyword evidence="3" id="KW-1185">Reference proteome</keyword>
<dbReference type="GO" id="GO:0046422">
    <property type="term" value="F:violaxanthin de-epoxidase activity"/>
    <property type="evidence" value="ECO:0007669"/>
    <property type="project" value="InterPro"/>
</dbReference>
<accession>A0A835JZR7</accession>
<dbReference type="AlphaFoldDB" id="A0A835JZR7"/>
<evidence type="ECO:0000313" key="2">
    <source>
        <dbReference type="EMBL" id="KAF9678778.1"/>
    </source>
</evidence>
<dbReference type="OrthoDB" id="420426at2759"/>
<dbReference type="Proteomes" id="UP000657918">
    <property type="component" value="Unassembled WGS sequence"/>
</dbReference>
<dbReference type="PANTHER" id="PTHR33970:SF2">
    <property type="entry name" value="OS01G0716400 PROTEIN"/>
    <property type="match status" value="1"/>
</dbReference>